<sequence length="67" mass="7489">MPLSDHVDHERRLQSDGRETGRPGGNRAATSSSGKIRRKGIPLDVRLVYFYITARTSRVTDSSFSLI</sequence>
<dbReference type="AlphaFoldDB" id="A0AAJ8LMX8"/>
<evidence type="ECO:0000313" key="2">
    <source>
        <dbReference type="EMBL" id="WWD20767.1"/>
    </source>
</evidence>
<dbReference type="Proteomes" id="UP000322225">
    <property type="component" value="Chromosome 9"/>
</dbReference>
<accession>A0AAJ8LMX8</accession>
<dbReference type="GeneID" id="90829998"/>
<feature type="compositionally biased region" description="Basic and acidic residues" evidence="1">
    <location>
        <begin position="1"/>
        <end position="21"/>
    </location>
</feature>
<organism evidence="2 3">
    <name type="scientific">Kwoniella shandongensis</name>
    <dbReference type="NCBI Taxonomy" id="1734106"/>
    <lineage>
        <taxon>Eukaryota</taxon>
        <taxon>Fungi</taxon>
        <taxon>Dikarya</taxon>
        <taxon>Basidiomycota</taxon>
        <taxon>Agaricomycotina</taxon>
        <taxon>Tremellomycetes</taxon>
        <taxon>Tremellales</taxon>
        <taxon>Cryptococcaceae</taxon>
        <taxon>Kwoniella</taxon>
    </lineage>
</organism>
<dbReference type="RefSeq" id="XP_065823693.1">
    <property type="nucleotide sequence ID" value="XM_065967621.1"/>
</dbReference>
<evidence type="ECO:0000256" key="1">
    <source>
        <dbReference type="SAM" id="MobiDB-lite"/>
    </source>
</evidence>
<dbReference type="KEGG" id="ksn:90829998"/>
<gene>
    <name evidence="2" type="ORF">CI109_105244</name>
</gene>
<feature type="region of interest" description="Disordered" evidence="1">
    <location>
        <begin position="1"/>
        <end position="36"/>
    </location>
</feature>
<keyword evidence="3" id="KW-1185">Reference proteome</keyword>
<evidence type="ECO:0000313" key="3">
    <source>
        <dbReference type="Proteomes" id="UP000322225"/>
    </source>
</evidence>
<name>A0AAJ8LMX8_9TREE</name>
<reference evidence="2" key="1">
    <citation type="submission" date="2017-08" db="EMBL/GenBank/DDBJ databases">
        <authorList>
            <person name="Cuomo C."/>
            <person name="Billmyre B."/>
            <person name="Heitman J."/>
        </authorList>
    </citation>
    <scope>NUCLEOTIDE SEQUENCE</scope>
    <source>
        <strain evidence="2">CBS 12478</strain>
    </source>
</reference>
<reference evidence="2" key="2">
    <citation type="submission" date="2024-01" db="EMBL/GenBank/DDBJ databases">
        <title>Comparative genomics of Cryptococcus and Kwoniella reveals pathogenesis evolution and contrasting modes of karyotype evolution via chromosome fusion or intercentromeric recombination.</title>
        <authorList>
            <person name="Coelho M.A."/>
            <person name="David-Palma M."/>
            <person name="Shea T."/>
            <person name="Bowers K."/>
            <person name="McGinley-Smith S."/>
            <person name="Mohammad A.W."/>
            <person name="Gnirke A."/>
            <person name="Yurkov A.M."/>
            <person name="Nowrousian M."/>
            <person name="Sun S."/>
            <person name="Cuomo C.A."/>
            <person name="Heitman J."/>
        </authorList>
    </citation>
    <scope>NUCLEOTIDE SEQUENCE</scope>
    <source>
        <strain evidence="2">CBS 12478</strain>
    </source>
</reference>
<protein>
    <submittedName>
        <fullName evidence="2">Uncharacterized protein</fullName>
    </submittedName>
</protein>
<proteinExistence type="predicted"/>
<dbReference type="EMBL" id="CP144059">
    <property type="protein sequence ID" value="WWD20767.1"/>
    <property type="molecule type" value="Genomic_DNA"/>
</dbReference>